<accession>A0A0P0FS37</accession>
<gene>
    <name evidence="1" type="ORF">ERS852557_02388</name>
</gene>
<organism evidence="1 2">
    <name type="scientific">Bacteroides thetaiotaomicron</name>
    <dbReference type="NCBI Taxonomy" id="818"/>
    <lineage>
        <taxon>Bacteria</taxon>
        <taxon>Pseudomonadati</taxon>
        <taxon>Bacteroidota</taxon>
        <taxon>Bacteroidia</taxon>
        <taxon>Bacteroidales</taxon>
        <taxon>Bacteroidaceae</taxon>
        <taxon>Bacteroides</taxon>
    </lineage>
</organism>
<dbReference type="KEGG" id="btho:Btheta7330_04034"/>
<name>A0A0P0FS37_BACT4</name>
<dbReference type="EMBL" id="CZBI01000003">
    <property type="protein sequence ID" value="CUP99424.1"/>
    <property type="molecule type" value="Genomic_DNA"/>
</dbReference>
<dbReference type="PATRIC" id="fig|818.23.peg.4153"/>
<dbReference type="AlphaFoldDB" id="A0A0P0FS37"/>
<evidence type="ECO:0000313" key="2">
    <source>
        <dbReference type="Proteomes" id="UP000095541"/>
    </source>
</evidence>
<reference evidence="1 2" key="1">
    <citation type="submission" date="2015-09" db="EMBL/GenBank/DDBJ databases">
        <authorList>
            <consortium name="Pathogen Informatics"/>
        </authorList>
    </citation>
    <scope>NUCLEOTIDE SEQUENCE [LARGE SCALE GENOMIC DNA]</scope>
    <source>
        <strain evidence="1 2">2789STDY5834945</strain>
    </source>
</reference>
<evidence type="ECO:0000313" key="1">
    <source>
        <dbReference type="EMBL" id="CUP99424.1"/>
    </source>
</evidence>
<proteinExistence type="predicted"/>
<protein>
    <submittedName>
        <fullName evidence="1">Uncharacterized protein</fullName>
    </submittedName>
</protein>
<dbReference type="Proteomes" id="UP000095541">
    <property type="component" value="Unassembled WGS sequence"/>
</dbReference>
<sequence>MSETNSRHFLYWFDILRLLVRFELNNRTNEDKNSIL</sequence>